<dbReference type="GO" id="GO:0016491">
    <property type="term" value="F:oxidoreductase activity"/>
    <property type="evidence" value="ECO:0007669"/>
    <property type="project" value="UniProtKB-KW"/>
</dbReference>
<dbReference type="PRINTS" id="PR00371">
    <property type="entry name" value="FPNCR"/>
</dbReference>
<feature type="domain" description="Oxidoreductase FAD/NAD(P)-binding" evidence="1">
    <location>
        <begin position="2"/>
        <end position="103"/>
    </location>
</feature>
<dbReference type="PANTHER" id="PTHR47354">
    <property type="entry name" value="NADH OXIDOREDUCTASE HCR"/>
    <property type="match status" value="1"/>
</dbReference>
<dbReference type="AlphaFoldDB" id="T1BHQ5"/>
<sequence length="107" mass="12150">MFVATGTGLAPFIPMLDDIRAHLPPNPTWLIFGERFREDLFYFDEMRALEIDWPAFHFVPVLSRPPANGMWHGAVGHVEGALRERFPDLSNSDVYVCGVPAVVERRP</sequence>
<comment type="caution">
    <text evidence="2">The sequence shown here is derived from an EMBL/GenBank/DDBJ whole genome shotgun (WGS) entry which is preliminary data.</text>
</comment>
<accession>T1BHQ5</accession>
<name>T1BHQ5_9ZZZZ</name>
<dbReference type="Gene3D" id="3.40.50.80">
    <property type="entry name" value="Nucleotide-binding domain of ferredoxin-NADP reductase (FNR) module"/>
    <property type="match status" value="1"/>
</dbReference>
<keyword evidence="2" id="KW-0560">Oxidoreductase</keyword>
<proteinExistence type="predicted"/>
<dbReference type="PRINTS" id="PR00410">
    <property type="entry name" value="PHEHYDRXLASE"/>
</dbReference>
<dbReference type="InterPro" id="IPR001709">
    <property type="entry name" value="Flavoprot_Pyr_Nucl_cyt_Rdtase"/>
</dbReference>
<dbReference type="Pfam" id="PF00175">
    <property type="entry name" value="NAD_binding_1"/>
    <property type="match status" value="1"/>
</dbReference>
<dbReference type="EC" id="1.-.-.-" evidence="2"/>
<dbReference type="InterPro" id="IPR050415">
    <property type="entry name" value="MRET"/>
</dbReference>
<evidence type="ECO:0000313" key="2">
    <source>
        <dbReference type="EMBL" id="EQD52634.1"/>
    </source>
</evidence>
<dbReference type="InterPro" id="IPR001433">
    <property type="entry name" value="OxRdtase_FAD/NAD-bd"/>
</dbReference>
<reference evidence="2" key="2">
    <citation type="journal article" date="2014" name="ISME J.">
        <title>Microbial stratification in low pH oxic and suboxic macroscopic growths along an acid mine drainage.</title>
        <authorList>
            <person name="Mendez-Garcia C."/>
            <person name="Mesa V."/>
            <person name="Sprenger R.R."/>
            <person name="Richter M."/>
            <person name="Diez M.S."/>
            <person name="Solano J."/>
            <person name="Bargiela R."/>
            <person name="Golyshina O.V."/>
            <person name="Manteca A."/>
            <person name="Ramos J.L."/>
            <person name="Gallego J.R."/>
            <person name="Llorente I."/>
            <person name="Martins Dos Santos V.A."/>
            <person name="Jensen O.N."/>
            <person name="Pelaez A.I."/>
            <person name="Sanchez J."/>
            <person name="Ferrer M."/>
        </authorList>
    </citation>
    <scope>NUCLEOTIDE SEQUENCE</scope>
</reference>
<evidence type="ECO:0000259" key="1">
    <source>
        <dbReference type="Pfam" id="PF00175"/>
    </source>
</evidence>
<protein>
    <submittedName>
        <fullName evidence="2">Oxidoreductase FAD/NAD(P)-binding domain protein</fullName>
        <ecNumber evidence="2">1.-.-.-</ecNumber>
    </submittedName>
</protein>
<dbReference type="InterPro" id="IPR039261">
    <property type="entry name" value="FNR_nucleotide-bd"/>
</dbReference>
<reference evidence="2" key="1">
    <citation type="submission" date="2013-08" db="EMBL/GenBank/DDBJ databases">
        <authorList>
            <person name="Mendez C."/>
            <person name="Richter M."/>
            <person name="Ferrer M."/>
            <person name="Sanchez J."/>
        </authorList>
    </citation>
    <scope>NUCLEOTIDE SEQUENCE</scope>
</reference>
<organism evidence="2">
    <name type="scientific">mine drainage metagenome</name>
    <dbReference type="NCBI Taxonomy" id="410659"/>
    <lineage>
        <taxon>unclassified sequences</taxon>
        <taxon>metagenomes</taxon>
        <taxon>ecological metagenomes</taxon>
    </lineage>
</organism>
<dbReference type="EMBL" id="AUZY01006929">
    <property type="protein sequence ID" value="EQD52634.1"/>
    <property type="molecule type" value="Genomic_DNA"/>
</dbReference>
<dbReference type="SUPFAM" id="SSF52343">
    <property type="entry name" value="Ferredoxin reductase-like, C-terminal NADP-linked domain"/>
    <property type="match status" value="1"/>
</dbReference>
<feature type="non-terminal residue" evidence="2">
    <location>
        <position position="107"/>
    </location>
</feature>
<gene>
    <name evidence="2" type="ORF">B1B_10640</name>
</gene>
<dbReference type="PANTHER" id="PTHR47354:SF5">
    <property type="entry name" value="PROTEIN RFBI"/>
    <property type="match status" value="1"/>
</dbReference>